<evidence type="ECO:0000313" key="2">
    <source>
        <dbReference type="EMBL" id="WSB66862.1"/>
    </source>
</evidence>
<evidence type="ECO:0000313" key="3">
    <source>
        <dbReference type="Proteomes" id="UP001344251"/>
    </source>
</evidence>
<reference evidence="2 3" key="1">
    <citation type="submission" date="2022-10" db="EMBL/GenBank/DDBJ databases">
        <title>The complete genomes of actinobacterial strains from the NBC collection.</title>
        <authorList>
            <person name="Joergensen T.S."/>
            <person name="Alvarez Arevalo M."/>
            <person name="Sterndorff E.B."/>
            <person name="Faurdal D."/>
            <person name="Vuksanovic O."/>
            <person name="Mourched A.-S."/>
            <person name="Charusanti P."/>
            <person name="Shaw S."/>
            <person name="Blin K."/>
            <person name="Weber T."/>
        </authorList>
    </citation>
    <scope>NUCLEOTIDE SEQUENCE [LARGE SCALE GENOMIC DNA]</scope>
    <source>
        <strain evidence="2 3">NBC 01774</strain>
    </source>
</reference>
<keyword evidence="3" id="KW-1185">Reference proteome</keyword>
<evidence type="ECO:0000256" key="1">
    <source>
        <dbReference type="SAM" id="MobiDB-lite"/>
    </source>
</evidence>
<sequence length="504" mass="55231">MSRSAAPVGVRLGIVRGISYGMFGAPDSFVPEMRGLGGTLVRVYVYWSQVEPEPGRYDWTVVDAILGQLDPADEVWVTVCSSSPWATRHRTGFLPSSPAHDLSRYTRFVSDLVARCRGRVDYWQCNNEPSNTGLLWAGTAADYVEQLTAFHRCVRGADPEATVVLGGCGYDVLSSAADSPARQFFDHVVEHGRDAFDLFSVHLYGDPHDIPGQVESVRGMMRRHGYERPVVAGEYNGPTLFEFPEAQSVFQQTMMAAFAEQGPAARGTRPADATSDGPLDGAPHTTSPDAPPEAPDRRTMRTLYARMAQLPPQLQMFMEDCPPGLAAKRDRINCRQIVTRNILALASGVTRTACWNLAPEIPGYRDRLNMMGFLFGKLALMDYDGTGLTRRHPSADTFALLAACLDGTSHVRRIDVEDRPDLYAFEVSRAGRGPLHVLWAAGDAFTGEDEPGTPVDWPWPHPAVHGLDAFGTRVPVQRDGGTVRVRPSVTPLFLSAGPEAVPRH</sequence>
<protein>
    <recommendedName>
        <fullName evidence="4">Glycoside hydrolase family 5 domain-containing protein</fullName>
    </recommendedName>
</protein>
<dbReference type="SUPFAM" id="SSF51445">
    <property type="entry name" value="(Trans)glycosidases"/>
    <property type="match status" value="1"/>
</dbReference>
<dbReference type="InterPro" id="IPR051923">
    <property type="entry name" value="Glycosyl_Hydrolase_39"/>
</dbReference>
<accession>A0ABZ1F961</accession>
<feature type="region of interest" description="Disordered" evidence="1">
    <location>
        <begin position="260"/>
        <end position="296"/>
    </location>
</feature>
<dbReference type="PANTHER" id="PTHR12631">
    <property type="entry name" value="ALPHA-L-IDURONIDASE"/>
    <property type="match status" value="1"/>
</dbReference>
<dbReference type="Gene3D" id="3.20.20.80">
    <property type="entry name" value="Glycosidases"/>
    <property type="match status" value="1"/>
</dbReference>
<dbReference type="Proteomes" id="UP001344251">
    <property type="component" value="Chromosome"/>
</dbReference>
<name>A0ABZ1F961_9ACTN</name>
<proteinExistence type="predicted"/>
<organism evidence="2 3">
    <name type="scientific">Streptomyces decoyicus</name>
    <dbReference type="NCBI Taxonomy" id="249567"/>
    <lineage>
        <taxon>Bacteria</taxon>
        <taxon>Bacillati</taxon>
        <taxon>Actinomycetota</taxon>
        <taxon>Actinomycetes</taxon>
        <taxon>Kitasatosporales</taxon>
        <taxon>Streptomycetaceae</taxon>
        <taxon>Streptomyces</taxon>
    </lineage>
</organism>
<dbReference type="InterPro" id="IPR017853">
    <property type="entry name" value="GH"/>
</dbReference>
<dbReference type="PANTHER" id="PTHR12631:SF10">
    <property type="entry name" value="BETA-XYLOSIDASE-LIKE PROTEIN-RELATED"/>
    <property type="match status" value="1"/>
</dbReference>
<dbReference type="EMBL" id="CP109106">
    <property type="protein sequence ID" value="WSB66862.1"/>
    <property type="molecule type" value="Genomic_DNA"/>
</dbReference>
<gene>
    <name evidence="2" type="ORF">OG863_02155</name>
</gene>
<dbReference type="RefSeq" id="WP_326616043.1">
    <property type="nucleotide sequence ID" value="NZ_CP109106.1"/>
</dbReference>
<evidence type="ECO:0008006" key="4">
    <source>
        <dbReference type="Google" id="ProtNLM"/>
    </source>
</evidence>